<evidence type="ECO:0000313" key="2">
    <source>
        <dbReference type="Proteomes" id="UP001623348"/>
    </source>
</evidence>
<gene>
    <name evidence="1" type="ORF">GRJ2_003023100</name>
</gene>
<dbReference type="EMBL" id="BAAFJT010000040">
    <property type="protein sequence ID" value="GAB0205575.1"/>
    <property type="molecule type" value="Genomic_DNA"/>
</dbReference>
<comment type="caution">
    <text evidence="1">The sequence shown here is derived from an EMBL/GenBank/DDBJ whole genome shotgun (WGS) entry which is preliminary data.</text>
</comment>
<protein>
    <submittedName>
        <fullName evidence="1">Mitochondrial enolase superfamily member 1</fullName>
    </submittedName>
</protein>
<dbReference type="PRINTS" id="PR01345">
    <property type="entry name" value="CERVTRCPTASE"/>
</dbReference>
<evidence type="ECO:0000313" key="1">
    <source>
        <dbReference type="EMBL" id="GAB0205575.1"/>
    </source>
</evidence>
<name>A0ABC9Y8G9_GRUJA</name>
<dbReference type="PANTHER" id="PTHR33332">
    <property type="entry name" value="REVERSE TRANSCRIPTASE DOMAIN-CONTAINING PROTEIN"/>
    <property type="match status" value="1"/>
</dbReference>
<accession>A0ABC9Y8G9</accession>
<sequence>MIMEQILMEVMLKHMEDKEEIRDCRQGFHKGKLCLTSLVVFCNGVTASVDKGRATDVIYFSLCKAFDMVLHSILATKLESGIECTLSKFVDDIKLTGAIDSLEVRHAIQRDFDSSCKSHEVQQGQVQAPATGSGQGPQNQYKLGDEWIESSPTEKDLEILVDEKLDMSQQCVLAAQKANHILGCIKRSMASRLREVILPLYSVLMRPHLKYCIQLWGPPT</sequence>
<reference evidence="1 2" key="1">
    <citation type="submission" date="2024-06" db="EMBL/GenBank/DDBJ databases">
        <title>The draft genome of Grus japonensis, version 3.</title>
        <authorList>
            <person name="Nabeshima K."/>
            <person name="Suzuki S."/>
            <person name="Onuma M."/>
        </authorList>
    </citation>
    <scope>NUCLEOTIDE SEQUENCE [LARGE SCALE GENOMIC DNA]</scope>
    <source>
        <strain evidence="1 2">451A</strain>
    </source>
</reference>
<dbReference type="AlphaFoldDB" id="A0ABC9Y8G9"/>
<dbReference type="Proteomes" id="UP001623348">
    <property type="component" value="Unassembled WGS sequence"/>
</dbReference>
<keyword evidence="2" id="KW-1185">Reference proteome</keyword>
<proteinExistence type="predicted"/>
<organism evidence="1 2">
    <name type="scientific">Grus japonensis</name>
    <name type="common">Japanese crane</name>
    <name type="synonym">Red-crowned crane</name>
    <dbReference type="NCBI Taxonomy" id="30415"/>
    <lineage>
        <taxon>Eukaryota</taxon>
        <taxon>Metazoa</taxon>
        <taxon>Chordata</taxon>
        <taxon>Craniata</taxon>
        <taxon>Vertebrata</taxon>
        <taxon>Euteleostomi</taxon>
        <taxon>Archelosauria</taxon>
        <taxon>Archosauria</taxon>
        <taxon>Dinosauria</taxon>
        <taxon>Saurischia</taxon>
        <taxon>Theropoda</taxon>
        <taxon>Coelurosauria</taxon>
        <taxon>Aves</taxon>
        <taxon>Neognathae</taxon>
        <taxon>Neoaves</taxon>
        <taxon>Gruiformes</taxon>
        <taxon>Gruidae</taxon>
        <taxon>Grus</taxon>
    </lineage>
</organism>